<dbReference type="Proteomes" id="UP000812287">
    <property type="component" value="Unassembled WGS sequence"/>
</dbReference>
<dbReference type="AlphaFoldDB" id="A0A9P8AYT5"/>
<organism evidence="2 3">
    <name type="scientific">Guyanagaster necrorhizus</name>
    <dbReference type="NCBI Taxonomy" id="856835"/>
    <lineage>
        <taxon>Eukaryota</taxon>
        <taxon>Fungi</taxon>
        <taxon>Dikarya</taxon>
        <taxon>Basidiomycota</taxon>
        <taxon>Agaricomycotina</taxon>
        <taxon>Agaricomycetes</taxon>
        <taxon>Agaricomycetidae</taxon>
        <taxon>Agaricales</taxon>
        <taxon>Marasmiineae</taxon>
        <taxon>Physalacriaceae</taxon>
        <taxon>Guyanagaster</taxon>
    </lineage>
</organism>
<proteinExistence type="predicted"/>
<feature type="compositionally biased region" description="Polar residues" evidence="1">
    <location>
        <begin position="393"/>
        <end position="403"/>
    </location>
</feature>
<comment type="caution">
    <text evidence="2">The sequence shown here is derived from an EMBL/GenBank/DDBJ whole genome shotgun (WGS) entry which is preliminary data.</text>
</comment>
<gene>
    <name evidence="2" type="ORF">BT62DRAFT_989881</name>
</gene>
<reference evidence="2" key="1">
    <citation type="submission" date="2020-11" db="EMBL/GenBank/DDBJ databases">
        <title>Adaptations for nitrogen fixation in a non-lichenized fungal sporocarp promotes dispersal by wood-feeding termites.</title>
        <authorList>
            <consortium name="DOE Joint Genome Institute"/>
            <person name="Koch R.A."/>
            <person name="Yoon G."/>
            <person name="Arayal U."/>
            <person name="Lail K."/>
            <person name="Amirebrahimi M."/>
            <person name="Labutti K."/>
            <person name="Lipzen A."/>
            <person name="Riley R."/>
            <person name="Barry K."/>
            <person name="Henrissat B."/>
            <person name="Grigoriev I.V."/>
            <person name="Herr J.R."/>
            <person name="Aime M.C."/>
        </authorList>
    </citation>
    <scope>NUCLEOTIDE SEQUENCE</scope>
    <source>
        <strain evidence="2">MCA 3950</strain>
    </source>
</reference>
<protein>
    <submittedName>
        <fullName evidence="2">Uncharacterized protein</fullName>
    </submittedName>
</protein>
<accession>A0A9P8AYT5</accession>
<feature type="region of interest" description="Disordered" evidence="1">
    <location>
        <begin position="169"/>
        <end position="197"/>
    </location>
</feature>
<name>A0A9P8AYT5_9AGAR</name>
<feature type="region of interest" description="Disordered" evidence="1">
    <location>
        <begin position="385"/>
        <end position="413"/>
    </location>
</feature>
<dbReference type="EMBL" id="MU250523">
    <property type="protein sequence ID" value="KAG7452840.1"/>
    <property type="molecule type" value="Genomic_DNA"/>
</dbReference>
<dbReference type="RefSeq" id="XP_043046340.1">
    <property type="nucleotide sequence ID" value="XM_043190182.1"/>
</dbReference>
<dbReference type="GeneID" id="66112479"/>
<evidence type="ECO:0000256" key="1">
    <source>
        <dbReference type="SAM" id="MobiDB-lite"/>
    </source>
</evidence>
<keyword evidence="3" id="KW-1185">Reference proteome</keyword>
<sequence>MPLESPVCSLQRNRLALIANIRSRDREAHLPDLVHDLARATSRDQSCAVLKEVARVRNREADEAASRRVLFAGEERLGVQAMTGEAEGNLDVAQVILREVQVTVYDEKVNVTVVEVKLGDAEVMKHDVVVKSCGVVVMECDAEVNEHAAEVKDPSAGVTEPAVEKEANAEVSNGAEAKEANVEENDEAATTSDWESEAATKVKADAKAEDRVNKVFGLEKAVCVVDLVVVIVGAVVNNDAGAAAVIWIFCNERKVQNVVTVVAAVANVKTVDTAAVNVKVFVEGKSYEAAATVPSPSEGTFLFHPLPSLVNSSTSILAPFSLLTASFSELSVGATSETVEAVVDLPDDFQSDVVYHILSCTVVGMHHIGCEVVIHVRTFHEKVQESSGKVLENNDSGEATKNANYAGESRSAA</sequence>
<dbReference type="OrthoDB" id="10568190at2759"/>
<evidence type="ECO:0000313" key="3">
    <source>
        <dbReference type="Proteomes" id="UP000812287"/>
    </source>
</evidence>
<evidence type="ECO:0000313" key="2">
    <source>
        <dbReference type="EMBL" id="KAG7452840.1"/>
    </source>
</evidence>